<dbReference type="PROSITE" id="PS50188">
    <property type="entry name" value="B302_SPRY"/>
    <property type="match status" value="1"/>
</dbReference>
<evidence type="ECO:0000256" key="5">
    <source>
        <dbReference type="ARBA" id="ARBA00022806"/>
    </source>
</evidence>
<keyword evidence="14" id="KW-1185">Reference proteome</keyword>
<feature type="region of interest" description="Disordered" evidence="8">
    <location>
        <begin position="1238"/>
        <end position="1283"/>
    </location>
</feature>
<gene>
    <name evidence="13" type="ORF">FNF29_05282</name>
</gene>
<feature type="transmembrane region" description="Helical" evidence="9">
    <location>
        <begin position="1030"/>
        <end position="1051"/>
    </location>
</feature>
<keyword evidence="9" id="KW-0472">Membrane</keyword>
<evidence type="ECO:0000259" key="11">
    <source>
        <dbReference type="PROSITE" id="PS51192"/>
    </source>
</evidence>
<feature type="transmembrane region" description="Helical" evidence="9">
    <location>
        <begin position="1461"/>
        <end position="1487"/>
    </location>
</feature>
<dbReference type="GO" id="GO:0004527">
    <property type="term" value="F:exonuclease activity"/>
    <property type="evidence" value="ECO:0007669"/>
    <property type="project" value="UniProtKB-KW"/>
</dbReference>
<dbReference type="SMART" id="SM00449">
    <property type="entry name" value="SPRY"/>
    <property type="match status" value="1"/>
</dbReference>
<comment type="similarity">
    <text evidence="1">Belongs to the DEAD box helicase family. DDX1 subfamily.</text>
</comment>
<evidence type="ECO:0000313" key="13">
    <source>
        <dbReference type="EMBL" id="KAA0150479.1"/>
    </source>
</evidence>
<feature type="transmembrane region" description="Helical" evidence="9">
    <location>
        <begin position="1362"/>
        <end position="1382"/>
    </location>
</feature>
<accession>A0A5A8CCU4</accession>
<protein>
    <submittedName>
        <fullName evidence="13">Uncharacterized protein</fullName>
    </submittedName>
</protein>
<evidence type="ECO:0000256" key="3">
    <source>
        <dbReference type="ARBA" id="ARBA00022741"/>
    </source>
</evidence>
<dbReference type="PROSITE" id="PS51192">
    <property type="entry name" value="HELICASE_ATP_BIND_1"/>
    <property type="match status" value="1"/>
</dbReference>
<dbReference type="Gene3D" id="2.60.120.920">
    <property type="match status" value="1"/>
</dbReference>
<evidence type="ECO:0000259" key="12">
    <source>
        <dbReference type="PROSITE" id="PS51194"/>
    </source>
</evidence>
<dbReference type="CDD" id="cd12873">
    <property type="entry name" value="SPRY_DDX1"/>
    <property type="match status" value="1"/>
</dbReference>
<feature type="compositionally biased region" description="Basic and acidic residues" evidence="8">
    <location>
        <begin position="1697"/>
        <end position="1719"/>
    </location>
</feature>
<feature type="transmembrane region" description="Helical" evidence="9">
    <location>
        <begin position="1507"/>
        <end position="1526"/>
    </location>
</feature>
<feature type="transmembrane region" description="Helical" evidence="9">
    <location>
        <begin position="998"/>
        <end position="1018"/>
    </location>
</feature>
<name>A0A5A8CCU4_CAFRO</name>
<evidence type="ECO:0000256" key="6">
    <source>
        <dbReference type="ARBA" id="ARBA00022839"/>
    </source>
</evidence>
<dbReference type="Proteomes" id="UP000323011">
    <property type="component" value="Unassembled WGS sequence"/>
</dbReference>
<feature type="transmembrane region" description="Helical" evidence="9">
    <location>
        <begin position="1303"/>
        <end position="1327"/>
    </location>
</feature>
<feature type="transmembrane region" description="Helical" evidence="9">
    <location>
        <begin position="927"/>
        <end position="945"/>
    </location>
</feature>
<dbReference type="PROSITE" id="PS00039">
    <property type="entry name" value="DEAD_ATP_HELICASE"/>
    <property type="match status" value="1"/>
</dbReference>
<feature type="compositionally biased region" description="Low complexity" evidence="8">
    <location>
        <begin position="1676"/>
        <end position="1695"/>
    </location>
</feature>
<dbReference type="InterPro" id="IPR001650">
    <property type="entry name" value="Helicase_C-like"/>
</dbReference>
<dbReference type="SMART" id="SM00490">
    <property type="entry name" value="HELICc"/>
    <property type="match status" value="1"/>
</dbReference>
<dbReference type="InterPro" id="IPR003877">
    <property type="entry name" value="SPRY_dom"/>
</dbReference>
<dbReference type="PANTHER" id="PTHR47959">
    <property type="entry name" value="ATP-DEPENDENT RNA HELICASE RHLE-RELATED"/>
    <property type="match status" value="1"/>
</dbReference>
<dbReference type="InterPro" id="IPR000629">
    <property type="entry name" value="RNA-helicase_DEAD-box_CS"/>
</dbReference>
<feature type="compositionally biased region" description="Low complexity" evidence="8">
    <location>
        <begin position="1257"/>
        <end position="1276"/>
    </location>
</feature>
<dbReference type="Pfam" id="PF00270">
    <property type="entry name" value="DEAD"/>
    <property type="match status" value="2"/>
</dbReference>
<dbReference type="Pfam" id="PF13347">
    <property type="entry name" value="MFS_2"/>
    <property type="match status" value="2"/>
</dbReference>
<feature type="domain" description="Helicase C-terminal" evidence="12">
    <location>
        <begin position="540"/>
        <end position="702"/>
    </location>
</feature>
<dbReference type="PANTHER" id="PTHR47959:SF13">
    <property type="entry name" value="ATP-DEPENDENT RNA HELICASE RHLE"/>
    <property type="match status" value="1"/>
</dbReference>
<dbReference type="InterPro" id="IPR043136">
    <property type="entry name" value="B30.2/SPRY_sf"/>
</dbReference>
<feature type="transmembrane region" description="Helical" evidence="9">
    <location>
        <begin position="1394"/>
        <end position="1413"/>
    </location>
</feature>
<dbReference type="PROSITE" id="PS51194">
    <property type="entry name" value="HELICASE_CTER"/>
    <property type="match status" value="1"/>
</dbReference>
<feature type="transmembrane region" description="Helical" evidence="9">
    <location>
        <begin position="1151"/>
        <end position="1171"/>
    </location>
</feature>
<keyword evidence="5" id="KW-0347">Helicase</keyword>
<keyword evidence="9" id="KW-1133">Transmembrane helix</keyword>
<evidence type="ECO:0000256" key="1">
    <source>
        <dbReference type="ARBA" id="ARBA00008765"/>
    </source>
</evidence>
<feature type="region of interest" description="Disordered" evidence="8">
    <location>
        <begin position="1595"/>
        <end position="1732"/>
    </location>
</feature>
<evidence type="ECO:0000259" key="10">
    <source>
        <dbReference type="PROSITE" id="PS50188"/>
    </source>
</evidence>
<evidence type="ECO:0000313" key="14">
    <source>
        <dbReference type="Proteomes" id="UP000323011"/>
    </source>
</evidence>
<sequence>MSGGFPDLGLLPELVKATQTAGWLLPSDVQDEAIPLMLGGGDVMVAAQTGSGKTGAFGLPAVQLAYEIRQRQLSGVGSGGGGGGGGAAAAAAAAPAVGPAALSVEDRSSWLAVDPTGLIAQSRNEHTWGGVRGTVGVRRGKVYFECTMRDEGIARVGAGTVAASLDLGTCSQGFGYGGTAKRSNSRRFEPYGETFGKGDVIGVMLNVTGVGAKGSAGSGSAGTIAFSKNGVPQGEAFQLPATATPLFPVVCMRNGEVEVNFGSKRWAHAPPSGFVGLASPPAAAAAAAVQLAALAPAAASASPASDTPASKAPLVLVLEPTRDLAEQTFDVLSGFAAEVPGNMVRCALLCGGVDGRKIASAIAKGVEVVVGTPSRVFDATAGKKGGGLDLSRVRVLVLDEADRLVNDAEDRDRIDKIWAKLPRAGVEGERLQTCFFSATLHSPQIASLAARVCHEPTWVDLKGKDSVPDTVHHAVVEVDPRRDLTWAGPLGAAAMRWSDSVHSTDRRRGLGALPAPGSDGAVSLTESETSLGVKLLKLVMLADVLDAMGKDQCMIFCRTNMDCELVCGMLTQLGGGAEFRAGSVSGSENAYSAVMVGGAVPGQQRRANLAAFKDGAVRCLVCTDAVARGIDVTGLPFMINFTLPDDAEQYVHRSGRVGRADCLGLAVSLVAAAGCRERLWFLQKSAGRLGRDNIPSDRRDFAAGGNCVWSDEAASLAAVEARLAKGGFQGMVAPATAAGKPTIPRIAAVPLVRPDGSDEADAAVAAKAAALPGAFALSGMSSGASSSSGSAVPRIAPSGRRLLYGIKFPPGIGTGSGAAYGETAAADGGSAEGAARLMVLRPTVDSLCALEQQSQSAYLPELPRHSHGPALRGVVSGPGTGENSGERAGVAIERSASSIPTTVEEAPRAEADPFPFWKTVIVSMPQFSMSSITMLLSIHLLNFFLRLGAPTATLTLVITVARSIDLLSDPAVGWATDGNVLRMCGPCRFPRGVRRKPFMLLGAPFYNLFLVLLLGTPFEFEGTGWAVSYGLFNILLYLADTVTHVPYNALLPSLSQDPKQRETIFSFARVINSLGVMFAALAPVPLGMLLRTDECMVDKCAACPFQLPSNQTLGEFCPAIQQGLPLSPGCRCLQACDGECGLQGEREGFRVMGYVFATWHLVAMLLVIIFIEEPAEKELGIKGGLPCLYDAASRARVAALENDGAWKVGGSPTQTSAKVGAAAGSQAGSVELTTPIKKTQAQSVARDGTGGPTIQRSAASTSALAPAADADAGATPPEDEASDMEPIVASINKTFRNKAFRTLIVPWLLDMASVSLLGSMLTLYVTYAVRPTDPTVVPECAGDGIREVFGIRGSIWCSGDSVWLGMGLLALMIGQVAFVPVWRMISNPFGTRNTWLMFNLLAAVTTGLFIFGGVGTPRITVFLSLINGIPMAAMFLNDAIVSQVIDYDANLQGGQRAEARFMLFQSFIPKIISIPASVLPLSALSAFGFVEPVNGVAQPQSPFVVNYVQAVFFGVPTVLSLLSFWYKLSFPIRYDEQLDRIAYNNAVLTGEASAKHSAKGWLRDPLDPSLATASSRSAPACARFFSCCSGAGGLSATEKADKHTRTRAAVERRDEPPLIRAAAGEGASDDGLAGGPPGMALVQRRKGGAGDRQSTELRAAGLASTQAASQDSESSGPGERVVPPAAGAGAPPMARLVSEREEERLRDEQVRRRAEHEAAEAEGTLPAPQPTLARWIPGMPRPEADVPRLSVYERVPLTAEDKRAFFVFDHFSLAELGLWSRFGRNFLDAQVRSRRRTLSVVLLFLALAVAGQIGTGMIESAVLSWVPTISMLSFGLTLGLLVMTHFKVRACSNLRLPMCRAEGRFEKWIKFNAMALQLDCLELELVPTAAVATASSTPGVPELGSAATAPVAAARRATQ</sequence>
<organism evidence="13 14">
    <name type="scientific">Cafeteria roenbergensis</name>
    <name type="common">Marine flagellate</name>
    <dbReference type="NCBI Taxonomy" id="33653"/>
    <lineage>
        <taxon>Eukaryota</taxon>
        <taxon>Sar</taxon>
        <taxon>Stramenopiles</taxon>
        <taxon>Bigyra</taxon>
        <taxon>Opalozoa</taxon>
        <taxon>Bicosoecida</taxon>
        <taxon>Cafeteriaceae</taxon>
        <taxon>Cafeteria</taxon>
    </lineage>
</organism>
<dbReference type="GO" id="GO:0005829">
    <property type="term" value="C:cytosol"/>
    <property type="evidence" value="ECO:0007669"/>
    <property type="project" value="TreeGrafter"/>
</dbReference>
<dbReference type="Gene3D" id="3.40.50.300">
    <property type="entry name" value="P-loop containing nucleotide triphosphate hydrolases"/>
    <property type="match status" value="3"/>
</dbReference>
<dbReference type="GO" id="GO:0003676">
    <property type="term" value="F:nucleic acid binding"/>
    <property type="evidence" value="ECO:0007669"/>
    <property type="project" value="InterPro"/>
</dbReference>
<dbReference type="GO" id="GO:0003724">
    <property type="term" value="F:RNA helicase activity"/>
    <property type="evidence" value="ECO:0007669"/>
    <property type="project" value="TreeGrafter"/>
</dbReference>
<keyword evidence="2" id="KW-0540">Nuclease</keyword>
<keyword evidence="7" id="KW-0067">ATP-binding</keyword>
<dbReference type="InterPro" id="IPR001870">
    <property type="entry name" value="B30.2/SPRY"/>
</dbReference>
<feature type="transmembrane region" description="Helical" evidence="9">
    <location>
        <begin position="1800"/>
        <end position="1818"/>
    </location>
</feature>
<keyword evidence="6" id="KW-0269">Exonuclease</keyword>
<evidence type="ECO:0000256" key="4">
    <source>
        <dbReference type="ARBA" id="ARBA00022801"/>
    </source>
</evidence>
<evidence type="ECO:0000256" key="9">
    <source>
        <dbReference type="SAM" id="Phobius"/>
    </source>
</evidence>
<dbReference type="Pfam" id="PF00271">
    <property type="entry name" value="Helicase_C"/>
    <property type="match status" value="1"/>
</dbReference>
<dbReference type="SUPFAM" id="SSF52540">
    <property type="entry name" value="P-loop containing nucleoside triphosphate hydrolases"/>
    <property type="match status" value="2"/>
</dbReference>
<dbReference type="EMBL" id="VLTN01000034">
    <property type="protein sequence ID" value="KAA0150479.1"/>
    <property type="molecule type" value="Genomic_DNA"/>
</dbReference>
<feature type="transmembrane region" description="Helical" evidence="9">
    <location>
        <begin position="1419"/>
        <end position="1440"/>
    </location>
</feature>
<dbReference type="Pfam" id="PF00622">
    <property type="entry name" value="SPRY"/>
    <property type="match status" value="1"/>
</dbReference>
<dbReference type="InterPro" id="IPR027417">
    <property type="entry name" value="P-loop_NTPase"/>
</dbReference>
<feature type="compositionally biased region" description="Basic and acidic residues" evidence="8">
    <location>
        <begin position="1598"/>
        <end position="1617"/>
    </location>
</feature>
<comment type="caution">
    <text evidence="13">The sequence shown here is derived from an EMBL/GenBank/DDBJ whole genome shotgun (WGS) entry which is preliminary data.</text>
</comment>
<feature type="domain" description="Helicase ATP-binding" evidence="11">
    <location>
        <begin position="291"/>
        <end position="458"/>
    </location>
</feature>
<evidence type="ECO:0000256" key="2">
    <source>
        <dbReference type="ARBA" id="ARBA00022722"/>
    </source>
</evidence>
<keyword evidence="3" id="KW-0547">Nucleotide-binding</keyword>
<keyword evidence="9" id="KW-0812">Transmembrane</keyword>
<dbReference type="InterPro" id="IPR036259">
    <property type="entry name" value="MFS_trans_sf"/>
</dbReference>
<dbReference type="CDD" id="cd18787">
    <property type="entry name" value="SF2_C_DEAD"/>
    <property type="match status" value="1"/>
</dbReference>
<dbReference type="InterPro" id="IPR014001">
    <property type="entry name" value="Helicase_ATP-bd"/>
</dbReference>
<proteinExistence type="inferred from homology"/>
<dbReference type="InterPro" id="IPR011545">
    <property type="entry name" value="DEAD/DEAH_box_helicase_dom"/>
</dbReference>
<feature type="compositionally biased region" description="Polar residues" evidence="8">
    <location>
        <begin position="1663"/>
        <end position="1675"/>
    </location>
</feature>
<dbReference type="SUPFAM" id="SSF49899">
    <property type="entry name" value="Concanavalin A-like lectins/glucanases"/>
    <property type="match status" value="1"/>
</dbReference>
<feature type="domain" description="B30.2/SPRY" evidence="10">
    <location>
        <begin position="80"/>
        <end position="266"/>
    </location>
</feature>
<dbReference type="GO" id="GO:0005524">
    <property type="term" value="F:ATP binding"/>
    <property type="evidence" value="ECO:0007669"/>
    <property type="project" value="UniProtKB-KW"/>
</dbReference>
<reference evidence="13 14" key="1">
    <citation type="submission" date="2019-07" db="EMBL/GenBank/DDBJ databases">
        <title>Genomes of Cafeteria roenbergensis.</title>
        <authorList>
            <person name="Fischer M.G."/>
            <person name="Hackl T."/>
            <person name="Roman M."/>
        </authorList>
    </citation>
    <scope>NUCLEOTIDE SEQUENCE [LARGE SCALE GENOMIC DNA]</scope>
    <source>
        <strain evidence="13 14">BVI</strain>
    </source>
</reference>
<keyword evidence="4" id="KW-0378">Hydrolase</keyword>
<evidence type="ECO:0000256" key="8">
    <source>
        <dbReference type="SAM" id="MobiDB-lite"/>
    </source>
</evidence>
<feature type="transmembrane region" description="Helical" evidence="9">
    <location>
        <begin position="1824"/>
        <end position="1846"/>
    </location>
</feature>
<dbReference type="InterPro" id="IPR013320">
    <property type="entry name" value="ConA-like_dom_sf"/>
</dbReference>
<feature type="transmembrane region" description="Helical" evidence="9">
    <location>
        <begin position="1063"/>
        <end position="1082"/>
    </location>
</feature>
<dbReference type="SUPFAM" id="SSF103473">
    <property type="entry name" value="MFS general substrate transporter"/>
    <property type="match status" value="1"/>
</dbReference>
<dbReference type="InterPro" id="IPR050079">
    <property type="entry name" value="DEAD_box_RNA_helicase"/>
</dbReference>
<dbReference type="SMART" id="SM00487">
    <property type="entry name" value="DEXDc"/>
    <property type="match status" value="1"/>
</dbReference>
<evidence type="ECO:0000256" key="7">
    <source>
        <dbReference type="ARBA" id="ARBA00022840"/>
    </source>
</evidence>